<dbReference type="VEuPathDB" id="FungiDB:TRIVIDRAFT_69937"/>
<reference evidence="2 3" key="1">
    <citation type="journal article" date="2011" name="Genome Biol.">
        <title>Comparative genome sequence analysis underscores mycoparasitism as the ancestral life style of Trichoderma.</title>
        <authorList>
            <person name="Kubicek C.P."/>
            <person name="Herrera-Estrella A."/>
            <person name="Seidl-Seiboth V."/>
            <person name="Martinez D.A."/>
            <person name="Druzhinina I.S."/>
            <person name="Thon M."/>
            <person name="Zeilinger S."/>
            <person name="Casas-Flores S."/>
            <person name="Horwitz B.A."/>
            <person name="Mukherjee P.K."/>
            <person name="Mukherjee M."/>
            <person name="Kredics L."/>
            <person name="Alcaraz L.D."/>
            <person name="Aerts A."/>
            <person name="Antal Z."/>
            <person name="Atanasova L."/>
            <person name="Cervantes-Badillo M.G."/>
            <person name="Challacombe J."/>
            <person name="Chertkov O."/>
            <person name="McCluskey K."/>
            <person name="Coulpier F."/>
            <person name="Deshpande N."/>
            <person name="von Doehren H."/>
            <person name="Ebbole D.J."/>
            <person name="Esquivel-Naranjo E.U."/>
            <person name="Fekete E."/>
            <person name="Flipphi M."/>
            <person name="Glaser F."/>
            <person name="Gomez-Rodriguez E.Y."/>
            <person name="Gruber S."/>
            <person name="Han C."/>
            <person name="Henrissat B."/>
            <person name="Hermosa R."/>
            <person name="Hernandez-Onate M."/>
            <person name="Karaffa L."/>
            <person name="Kosti I."/>
            <person name="Le Crom S."/>
            <person name="Lindquist E."/>
            <person name="Lucas S."/>
            <person name="Luebeck M."/>
            <person name="Luebeck P.S."/>
            <person name="Margeot A."/>
            <person name="Metz B."/>
            <person name="Misra M."/>
            <person name="Nevalainen H."/>
            <person name="Omann M."/>
            <person name="Packer N."/>
            <person name="Perrone G."/>
            <person name="Uresti-Rivera E.E."/>
            <person name="Salamov A."/>
            <person name="Schmoll M."/>
            <person name="Seiboth B."/>
            <person name="Shapiro H."/>
            <person name="Sukno S."/>
            <person name="Tamayo-Ramos J.A."/>
            <person name="Tisch D."/>
            <person name="Wiest A."/>
            <person name="Wilkinson H.H."/>
            <person name="Zhang M."/>
            <person name="Coutinho P.M."/>
            <person name="Kenerley C.M."/>
            <person name="Monte E."/>
            <person name="Baker S.E."/>
            <person name="Grigoriev I.V."/>
        </authorList>
    </citation>
    <scope>NUCLEOTIDE SEQUENCE [LARGE SCALE GENOMIC DNA]</scope>
    <source>
        <strain evidence="3">Gv29-8 / FGSC 10586</strain>
    </source>
</reference>
<dbReference type="InParanoid" id="G9N4M0"/>
<dbReference type="Proteomes" id="UP000007115">
    <property type="component" value="Unassembled WGS sequence"/>
</dbReference>
<protein>
    <submittedName>
        <fullName evidence="2">Uncharacterized protein</fullName>
    </submittedName>
</protein>
<organism evidence="2 3">
    <name type="scientific">Hypocrea virens (strain Gv29-8 / FGSC 10586)</name>
    <name type="common">Gliocladium virens</name>
    <name type="synonym">Trichoderma virens</name>
    <dbReference type="NCBI Taxonomy" id="413071"/>
    <lineage>
        <taxon>Eukaryota</taxon>
        <taxon>Fungi</taxon>
        <taxon>Dikarya</taxon>
        <taxon>Ascomycota</taxon>
        <taxon>Pezizomycotina</taxon>
        <taxon>Sordariomycetes</taxon>
        <taxon>Hypocreomycetidae</taxon>
        <taxon>Hypocreales</taxon>
        <taxon>Hypocreaceae</taxon>
        <taxon>Trichoderma</taxon>
    </lineage>
</organism>
<dbReference type="RefSeq" id="XP_013952740.1">
    <property type="nucleotide sequence ID" value="XM_014097265.1"/>
</dbReference>
<sequence length="164" mass="18155">MTKRLQSGHCPAPPANHAPSPPSPLTCKKDAVPNINPQSPKKIPVTLPTQQRIEKRAKKEKGQLNSPVLGPPRIQGVSYAMPRPMPFLPEPAWNNTELASGKIANVPRMWPPIASWTTITVDTCAPAADASQVPERDDLKESWRCCSSIWAISRVRAIRDENYY</sequence>
<dbReference type="HOGENOM" id="CLU_1619271_0_0_1"/>
<dbReference type="EMBL" id="ABDF02000086">
    <property type="protein sequence ID" value="EHK18544.1"/>
    <property type="molecule type" value="Genomic_DNA"/>
</dbReference>
<gene>
    <name evidence="2" type="ORF">TRIVIDRAFT_69937</name>
</gene>
<proteinExistence type="predicted"/>
<feature type="compositionally biased region" description="Pro residues" evidence="1">
    <location>
        <begin position="11"/>
        <end position="24"/>
    </location>
</feature>
<name>G9N4M0_HYPVG</name>
<keyword evidence="3" id="KW-1185">Reference proteome</keyword>
<evidence type="ECO:0000313" key="2">
    <source>
        <dbReference type="EMBL" id="EHK18544.1"/>
    </source>
</evidence>
<evidence type="ECO:0000313" key="3">
    <source>
        <dbReference type="Proteomes" id="UP000007115"/>
    </source>
</evidence>
<evidence type="ECO:0000256" key="1">
    <source>
        <dbReference type="SAM" id="MobiDB-lite"/>
    </source>
</evidence>
<accession>G9N4M0</accession>
<dbReference type="OrthoDB" id="10602037at2759"/>
<dbReference type="GeneID" id="25797291"/>
<feature type="region of interest" description="Disordered" evidence="1">
    <location>
        <begin position="1"/>
        <end position="72"/>
    </location>
</feature>
<dbReference type="AlphaFoldDB" id="G9N4M0"/>
<comment type="caution">
    <text evidence="2">The sequence shown here is derived from an EMBL/GenBank/DDBJ whole genome shotgun (WGS) entry which is preliminary data.</text>
</comment>